<organism evidence="1 2">
    <name type="scientific">Spodoptera littoralis</name>
    <name type="common">Egyptian cotton leafworm</name>
    <dbReference type="NCBI Taxonomy" id="7109"/>
    <lineage>
        <taxon>Eukaryota</taxon>
        <taxon>Metazoa</taxon>
        <taxon>Ecdysozoa</taxon>
        <taxon>Arthropoda</taxon>
        <taxon>Hexapoda</taxon>
        <taxon>Insecta</taxon>
        <taxon>Pterygota</taxon>
        <taxon>Neoptera</taxon>
        <taxon>Endopterygota</taxon>
        <taxon>Lepidoptera</taxon>
        <taxon>Glossata</taxon>
        <taxon>Ditrysia</taxon>
        <taxon>Noctuoidea</taxon>
        <taxon>Noctuidae</taxon>
        <taxon>Amphipyrinae</taxon>
        <taxon>Spodoptera</taxon>
    </lineage>
</organism>
<sequence length="94" mass="10795">MIHLVASKACLKLPRSVEDFLSSIRAHFSRSTKRKNNLKEFQDFFGVDIHKILSPATTRWLSLEACVNSTLEQYQILGDYFKLEVGIRGSKHNN</sequence>
<accession>A0A9P0N5H4</accession>
<evidence type="ECO:0000313" key="1">
    <source>
        <dbReference type="EMBL" id="CAH1643158.1"/>
    </source>
</evidence>
<evidence type="ECO:0000313" key="2">
    <source>
        <dbReference type="Proteomes" id="UP001153321"/>
    </source>
</evidence>
<dbReference type="Proteomes" id="UP001153321">
    <property type="component" value="Chromosome 3"/>
</dbReference>
<protein>
    <submittedName>
        <fullName evidence="1">Uncharacterized protein</fullName>
    </submittedName>
</protein>
<name>A0A9P0N5H4_SPOLI</name>
<proteinExistence type="predicted"/>
<keyword evidence="2" id="KW-1185">Reference proteome</keyword>
<dbReference type="EMBL" id="LR824534">
    <property type="protein sequence ID" value="CAH1643158.1"/>
    <property type="molecule type" value="Genomic_DNA"/>
</dbReference>
<dbReference type="PANTHER" id="PTHR37162:SF1">
    <property type="entry name" value="BED-TYPE DOMAIN-CONTAINING PROTEIN"/>
    <property type="match status" value="1"/>
</dbReference>
<reference evidence="1" key="1">
    <citation type="submission" date="2022-02" db="EMBL/GenBank/DDBJ databases">
        <authorList>
            <person name="King R."/>
        </authorList>
    </citation>
    <scope>NUCLEOTIDE SEQUENCE</scope>
</reference>
<dbReference type="AlphaFoldDB" id="A0A9P0N5H4"/>
<dbReference type="PANTHER" id="PTHR37162">
    <property type="entry name" value="HAT FAMILY DIMERISATION DOMAINCONTAINING PROTEIN-RELATED"/>
    <property type="match status" value="1"/>
</dbReference>
<gene>
    <name evidence="1" type="ORF">SPLIT_LOCUS8513</name>
</gene>